<dbReference type="PANTHER" id="PTHR47894">
    <property type="entry name" value="HTH-TYPE TRANSCRIPTIONAL REGULATOR GADX"/>
    <property type="match status" value="1"/>
</dbReference>
<evidence type="ECO:0000256" key="3">
    <source>
        <dbReference type="ARBA" id="ARBA00023163"/>
    </source>
</evidence>
<dbReference type="Gene3D" id="1.10.10.60">
    <property type="entry name" value="Homeodomain-like"/>
    <property type="match status" value="1"/>
</dbReference>
<evidence type="ECO:0000256" key="1">
    <source>
        <dbReference type="ARBA" id="ARBA00023015"/>
    </source>
</evidence>
<reference evidence="5 6" key="1">
    <citation type="submission" date="2020-12" db="EMBL/GenBank/DDBJ databases">
        <title>Novel Thalassolituus-related marine hydrocarbonoclastic bacteria mediated algae-derived hydrocarbons mineralization in twilight zone of the northern South China Sea.</title>
        <authorList>
            <person name="Dong C."/>
        </authorList>
    </citation>
    <scope>NUCLEOTIDE SEQUENCE [LARGE SCALE GENOMIC DNA]</scope>
    <source>
        <strain evidence="5 6">IMCC1826</strain>
    </source>
</reference>
<dbReference type="InterPro" id="IPR020449">
    <property type="entry name" value="Tscrpt_reg_AraC-type_HTH"/>
</dbReference>
<evidence type="ECO:0000259" key="4">
    <source>
        <dbReference type="PROSITE" id="PS01124"/>
    </source>
</evidence>
<dbReference type="SMART" id="SM00342">
    <property type="entry name" value="HTH_ARAC"/>
    <property type="match status" value="1"/>
</dbReference>
<feature type="domain" description="HTH araC/xylS-type" evidence="4">
    <location>
        <begin position="235"/>
        <end position="333"/>
    </location>
</feature>
<dbReference type="EMBL" id="JAEDAH010000083">
    <property type="protein sequence ID" value="MCA6064487.1"/>
    <property type="molecule type" value="Genomic_DNA"/>
</dbReference>
<proteinExistence type="predicted"/>
<dbReference type="InterPro" id="IPR009057">
    <property type="entry name" value="Homeodomain-like_sf"/>
</dbReference>
<evidence type="ECO:0000313" key="5">
    <source>
        <dbReference type="EMBL" id="MCA6064487.1"/>
    </source>
</evidence>
<dbReference type="PROSITE" id="PS01124">
    <property type="entry name" value="HTH_ARAC_FAMILY_2"/>
    <property type="match status" value="1"/>
</dbReference>
<protein>
    <submittedName>
        <fullName evidence="5">AraC family transcriptional regulator</fullName>
    </submittedName>
</protein>
<dbReference type="InterPro" id="IPR018062">
    <property type="entry name" value="HTH_AraC-typ_CS"/>
</dbReference>
<organism evidence="5 6">
    <name type="scientific">Thalassolituus marinus</name>
    <dbReference type="NCBI Taxonomy" id="671053"/>
    <lineage>
        <taxon>Bacteria</taxon>
        <taxon>Pseudomonadati</taxon>
        <taxon>Pseudomonadota</taxon>
        <taxon>Gammaproteobacteria</taxon>
        <taxon>Oceanospirillales</taxon>
        <taxon>Oceanospirillaceae</taxon>
        <taxon>Thalassolituus</taxon>
    </lineage>
</organism>
<dbReference type="InterPro" id="IPR032687">
    <property type="entry name" value="AraC-type_N"/>
</dbReference>
<dbReference type="SUPFAM" id="SSF46689">
    <property type="entry name" value="Homeodomain-like"/>
    <property type="match status" value="1"/>
</dbReference>
<dbReference type="InterPro" id="IPR018060">
    <property type="entry name" value="HTH_AraC"/>
</dbReference>
<dbReference type="Proteomes" id="UP000714380">
    <property type="component" value="Unassembled WGS sequence"/>
</dbReference>
<evidence type="ECO:0000313" key="6">
    <source>
        <dbReference type="Proteomes" id="UP000714380"/>
    </source>
</evidence>
<accession>A0ABS7ZTI9</accession>
<gene>
    <name evidence="5" type="ORF">I9W95_12805</name>
</gene>
<dbReference type="RefSeq" id="WP_225675505.1">
    <property type="nucleotide sequence ID" value="NZ_JAEDAH010000083.1"/>
</dbReference>
<keyword evidence="3" id="KW-0804">Transcription</keyword>
<keyword evidence="6" id="KW-1185">Reference proteome</keyword>
<dbReference type="Pfam" id="PF12625">
    <property type="entry name" value="Arabinose_bd"/>
    <property type="match status" value="1"/>
</dbReference>
<keyword evidence="2" id="KW-0238">DNA-binding</keyword>
<keyword evidence="1" id="KW-0805">Transcription regulation</keyword>
<comment type="caution">
    <text evidence="5">The sequence shown here is derived from an EMBL/GenBank/DDBJ whole genome shotgun (WGS) entry which is preliminary data.</text>
</comment>
<evidence type="ECO:0000256" key="2">
    <source>
        <dbReference type="ARBA" id="ARBA00023125"/>
    </source>
</evidence>
<dbReference type="Pfam" id="PF12833">
    <property type="entry name" value="HTH_18"/>
    <property type="match status" value="1"/>
</dbReference>
<dbReference type="PROSITE" id="PS00041">
    <property type="entry name" value="HTH_ARAC_FAMILY_1"/>
    <property type="match status" value="1"/>
</dbReference>
<dbReference type="PANTHER" id="PTHR47894:SF1">
    <property type="entry name" value="HTH-TYPE TRANSCRIPTIONAL REGULATOR VQSM"/>
    <property type="match status" value="1"/>
</dbReference>
<sequence>MNQQPTTIAAWSLAICKALRASAVDPQPLLAEVGLNLTQLEKEPEARIPIATMTRFWQLVEMATADSAFGLKVSRYVQPMHFRALGLLMLTSDNMGAVIDKLGRYHAMISDSVNIRVIYQPDRVGFAVDPLAGVPISPMSVDGFFSTLMVFSRQLTGVETTLLAVDLMRQQPLDVSPWQQCFQLTPAFAQATNCLWFDRATLNKSDMAGDQQLAVANEAQVKSYLQKMNALSWRERVRNTLQAMLEQGEPSLAEVATLLNSSERSLRRHLQQEDTSFRQLMNDVRAELAVYYLASSTCSITELSLRLGFSDSANFSKAFQRWYGMAPGQYRSRQNSSD</sequence>
<name>A0ABS7ZTI9_9GAMM</name>
<dbReference type="PRINTS" id="PR00032">
    <property type="entry name" value="HTHARAC"/>
</dbReference>